<evidence type="ECO:0000256" key="3">
    <source>
        <dbReference type="ARBA" id="ARBA00012856"/>
    </source>
</evidence>
<comment type="similarity">
    <text evidence="2 8 9">Belongs to the dihydrofolate reductase family.</text>
</comment>
<dbReference type="GO" id="GO:0004146">
    <property type="term" value="F:dihydrofolate reductase activity"/>
    <property type="evidence" value="ECO:0007669"/>
    <property type="project" value="UniProtKB-EC"/>
</dbReference>
<dbReference type="GO" id="GO:0070401">
    <property type="term" value="F:NADP+ binding"/>
    <property type="evidence" value="ECO:0007669"/>
    <property type="project" value="UniProtKB-ARBA"/>
</dbReference>
<dbReference type="PANTHER" id="PTHR48069">
    <property type="entry name" value="DIHYDROFOLATE REDUCTASE"/>
    <property type="match status" value="1"/>
</dbReference>
<dbReference type="SUPFAM" id="SSF53597">
    <property type="entry name" value="Dihydrofolate reductase-like"/>
    <property type="match status" value="1"/>
</dbReference>
<keyword evidence="4 8" id="KW-0554">One-carbon metabolism</keyword>
<comment type="pathway">
    <text evidence="1 8">Cofactor biosynthesis; tetrahydrofolate biosynthesis; 5,6,7,8-tetrahydrofolate from 7,8-dihydrofolate: step 1/1.</text>
</comment>
<dbReference type="InterPro" id="IPR024072">
    <property type="entry name" value="DHFR-like_dom_sf"/>
</dbReference>
<dbReference type="Pfam" id="PF00186">
    <property type="entry name" value="DHFR_1"/>
    <property type="match status" value="1"/>
</dbReference>
<dbReference type="GO" id="GO:0006730">
    <property type="term" value="P:one-carbon metabolic process"/>
    <property type="evidence" value="ECO:0007669"/>
    <property type="project" value="UniProtKB-KW"/>
</dbReference>
<dbReference type="CDD" id="cd00209">
    <property type="entry name" value="DHFR"/>
    <property type="match status" value="1"/>
</dbReference>
<dbReference type="GO" id="GO:0046452">
    <property type="term" value="P:dihydrofolate metabolic process"/>
    <property type="evidence" value="ECO:0007669"/>
    <property type="project" value="TreeGrafter"/>
</dbReference>
<comment type="caution">
    <text evidence="11">The sequence shown here is derived from an EMBL/GenBank/DDBJ whole genome shotgun (WGS) entry which is preliminary data.</text>
</comment>
<evidence type="ECO:0000256" key="1">
    <source>
        <dbReference type="ARBA" id="ARBA00004903"/>
    </source>
</evidence>
<comment type="function">
    <text evidence="7 8">Key enzyme in folate metabolism. Catalyzes an essential reaction for de novo glycine and purine synthesis, and for DNA precursor synthesis.</text>
</comment>
<keyword evidence="12" id="KW-1185">Reference proteome</keyword>
<evidence type="ECO:0000256" key="9">
    <source>
        <dbReference type="RuleBase" id="RU004474"/>
    </source>
</evidence>
<evidence type="ECO:0000256" key="4">
    <source>
        <dbReference type="ARBA" id="ARBA00022563"/>
    </source>
</evidence>
<evidence type="ECO:0000256" key="5">
    <source>
        <dbReference type="ARBA" id="ARBA00022857"/>
    </source>
</evidence>
<keyword evidence="5 8" id="KW-0521">NADP</keyword>
<dbReference type="InterPro" id="IPR017925">
    <property type="entry name" value="DHFR_CS"/>
</dbReference>
<dbReference type="InterPro" id="IPR001796">
    <property type="entry name" value="DHFR_dom"/>
</dbReference>
<accession>A0AAE3VNG5</accession>
<dbReference type="GO" id="GO:0005829">
    <property type="term" value="C:cytosol"/>
    <property type="evidence" value="ECO:0007669"/>
    <property type="project" value="TreeGrafter"/>
</dbReference>
<evidence type="ECO:0000256" key="7">
    <source>
        <dbReference type="ARBA" id="ARBA00025067"/>
    </source>
</evidence>
<reference evidence="11" key="1">
    <citation type="submission" date="2023-07" db="EMBL/GenBank/DDBJ databases">
        <title>Genomic Encyclopedia of Type Strains, Phase IV (KMG-IV): sequencing the most valuable type-strain genomes for metagenomic binning, comparative biology and taxonomic classification.</title>
        <authorList>
            <person name="Goeker M."/>
        </authorList>
    </citation>
    <scope>NUCLEOTIDE SEQUENCE</scope>
    <source>
        <strain evidence="11">DSM 21202</strain>
    </source>
</reference>
<name>A0AAE3VNG5_9HYPH</name>
<dbReference type="PROSITE" id="PS00075">
    <property type="entry name" value="DHFR_1"/>
    <property type="match status" value="1"/>
</dbReference>
<dbReference type="PANTHER" id="PTHR48069:SF3">
    <property type="entry name" value="DIHYDROFOLATE REDUCTASE"/>
    <property type="match status" value="1"/>
</dbReference>
<dbReference type="GO" id="GO:0046655">
    <property type="term" value="P:folic acid metabolic process"/>
    <property type="evidence" value="ECO:0007669"/>
    <property type="project" value="TreeGrafter"/>
</dbReference>
<dbReference type="Gene3D" id="3.40.430.10">
    <property type="entry name" value="Dihydrofolate Reductase, subunit A"/>
    <property type="match status" value="1"/>
</dbReference>
<dbReference type="FunFam" id="3.40.430.10:FF:000001">
    <property type="entry name" value="Dihydrofolate reductase"/>
    <property type="match status" value="1"/>
</dbReference>
<gene>
    <name evidence="11" type="ORF">J2S73_001744</name>
</gene>
<organism evidence="11 12">
    <name type="scientific">Amorphus orientalis</name>
    <dbReference type="NCBI Taxonomy" id="649198"/>
    <lineage>
        <taxon>Bacteria</taxon>
        <taxon>Pseudomonadati</taxon>
        <taxon>Pseudomonadota</taxon>
        <taxon>Alphaproteobacteria</taxon>
        <taxon>Hyphomicrobiales</taxon>
        <taxon>Amorphaceae</taxon>
        <taxon>Amorphus</taxon>
    </lineage>
</organism>
<dbReference type="GO" id="GO:0046654">
    <property type="term" value="P:tetrahydrofolate biosynthetic process"/>
    <property type="evidence" value="ECO:0007669"/>
    <property type="project" value="InterPro"/>
</dbReference>
<evidence type="ECO:0000313" key="12">
    <source>
        <dbReference type="Proteomes" id="UP001229244"/>
    </source>
</evidence>
<sequence length="178" mass="18900">MAEPAPDIVLVAAVARNGVIGRDNDMPWRLSTDLKRFKALTMGCPMIMGRKTFQAIGKPLPGRRTIVVTRNAGFSTGGIEIAESLDAALTLARSLAGEMGAAAIPIVGGGEIYAAAMPLADRLEITEVDCSPDGDARFPQIDPGIWRETARNAVPAGEKDDFPMAFVSYVRRTPEAGT</sequence>
<proteinExistence type="inferred from homology"/>
<dbReference type="InterPro" id="IPR012259">
    <property type="entry name" value="DHFR"/>
</dbReference>
<dbReference type="EMBL" id="JAUSUL010000002">
    <property type="protein sequence ID" value="MDQ0315287.1"/>
    <property type="molecule type" value="Genomic_DNA"/>
</dbReference>
<keyword evidence="6 8" id="KW-0560">Oxidoreductase</keyword>
<evidence type="ECO:0000256" key="6">
    <source>
        <dbReference type="ARBA" id="ARBA00023002"/>
    </source>
</evidence>
<protein>
    <recommendedName>
        <fullName evidence="3 8">Dihydrofolate reductase</fullName>
        <ecNumber evidence="3 8">1.5.1.3</ecNumber>
    </recommendedName>
</protein>
<evidence type="ECO:0000256" key="2">
    <source>
        <dbReference type="ARBA" id="ARBA00009539"/>
    </source>
</evidence>
<dbReference type="Proteomes" id="UP001229244">
    <property type="component" value="Unassembled WGS sequence"/>
</dbReference>
<evidence type="ECO:0000259" key="10">
    <source>
        <dbReference type="PROSITE" id="PS51330"/>
    </source>
</evidence>
<dbReference type="AlphaFoldDB" id="A0AAE3VNG5"/>
<dbReference type="EC" id="1.5.1.3" evidence="3 8"/>
<feature type="domain" description="DHFR" evidence="10">
    <location>
        <begin position="7"/>
        <end position="171"/>
    </location>
</feature>
<dbReference type="RefSeq" id="WP_306885122.1">
    <property type="nucleotide sequence ID" value="NZ_JAUSUL010000002.1"/>
</dbReference>
<dbReference type="PRINTS" id="PR00070">
    <property type="entry name" value="DHFR"/>
</dbReference>
<evidence type="ECO:0000313" key="11">
    <source>
        <dbReference type="EMBL" id="MDQ0315287.1"/>
    </source>
</evidence>
<dbReference type="PIRSF" id="PIRSF000194">
    <property type="entry name" value="DHFR"/>
    <property type="match status" value="1"/>
</dbReference>
<evidence type="ECO:0000256" key="8">
    <source>
        <dbReference type="PIRNR" id="PIRNR000194"/>
    </source>
</evidence>
<dbReference type="PROSITE" id="PS51330">
    <property type="entry name" value="DHFR_2"/>
    <property type="match status" value="1"/>
</dbReference>
<comment type="catalytic activity">
    <reaction evidence="8">
        <text>(6S)-5,6,7,8-tetrahydrofolate + NADP(+) = 7,8-dihydrofolate + NADPH + H(+)</text>
        <dbReference type="Rhea" id="RHEA:15009"/>
        <dbReference type="ChEBI" id="CHEBI:15378"/>
        <dbReference type="ChEBI" id="CHEBI:57451"/>
        <dbReference type="ChEBI" id="CHEBI:57453"/>
        <dbReference type="ChEBI" id="CHEBI:57783"/>
        <dbReference type="ChEBI" id="CHEBI:58349"/>
        <dbReference type="EC" id="1.5.1.3"/>
    </reaction>
</comment>